<gene>
    <name evidence="2" type="ORF">D1825_05495</name>
</gene>
<dbReference type="AlphaFoldDB" id="A0A413RNM0"/>
<dbReference type="EMBL" id="QWKP01000152">
    <property type="protein sequence ID" value="RHA43609.1"/>
    <property type="molecule type" value="Genomic_DNA"/>
</dbReference>
<keyword evidence="3" id="KW-1185">Reference proteome</keyword>
<feature type="transmembrane region" description="Helical" evidence="1">
    <location>
        <begin position="101"/>
        <end position="119"/>
    </location>
</feature>
<dbReference type="RefSeq" id="WP_118766442.1">
    <property type="nucleotide sequence ID" value="NZ_QWKP01000152.1"/>
</dbReference>
<dbReference type="Pfam" id="PF18936">
    <property type="entry name" value="DUF5684"/>
    <property type="match status" value="1"/>
</dbReference>
<proteinExistence type="predicted"/>
<keyword evidence="1" id="KW-0812">Transmembrane</keyword>
<keyword evidence="1" id="KW-0472">Membrane</keyword>
<evidence type="ECO:0000313" key="3">
    <source>
        <dbReference type="Proteomes" id="UP000283374"/>
    </source>
</evidence>
<dbReference type="InterPro" id="IPR043739">
    <property type="entry name" value="DUF5684"/>
</dbReference>
<sequence length="136" mass="15004">MHTLLRAAESATTTDINYGPLLVASLIGYLLGALAFMGIFRKAGEAGWQGFVPIWNTLVMLKISGKQWWWILLLLVPIVNIVALIVIYYALSQSFGHDVGFTVGLFFLSIIFFYILWLGPSTYRGPGGRNVAGTAY</sequence>
<organism evidence="2 3">
    <name type="scientific">Cellulomonas rhizosphaerae</name>
    <dbReference type="NCBI Taxonomy" id="2293719"/>
    <lineage>
        <taxon>Bacteria</taxon>
        <taxon>Bacillati</taxon>
        <taxon>Actinomycetota</taxon>
        <taxon>Actinomycetes</taxon>
        <taxon>Micrococcales</taxon>
        <taxon>Cellulomonadaceae</taxon>
        <taxon>Cellulomonas</taxon>
    </lineage>
</organism>
<keyword evidence="1" id="KW-1133">Transmembrane helix</keyword>
<dbReference type="OrthoDB" id="3637276at2"/>
<reference evidence="2 3" key="1">
    <citation type="submission" date="2018-08" db="EMBL/GenBank/DDBJ databases">
        <title>Cellulomonas rhizosphaerae sp. nov., a novel actinomycete isolated from soil.</title>
        <authorList>
            <person name="Tian Y."/>
        </authorList>
    </citation>
    <scope>NUCLEOTIDE SEQUENCE [LARGE SCALE GENOMIC DNA]</scope>
    <source>
        <strain evidence="2 3">NEAU-TCZ24</strain>
    </source>
</reference>
<dbReference type="Proteomes" id="UP000283374">
    <property type="component" value="Unassembled WGS sequence"/>
</dbReference>
<evidence type="ECO:0000256" key="1">
    <source>
        <dbReference type="SAM" id="Phobius"/>
    </source>
</evidence>
<name>A0A413RNM0_9CELL</name>
<evidence type="ECO:0000313" key="2">
    <source>
        <dbReference type="EMBL" id="RHA43609.1"/>
    </source>
</evidence>
<protein>
    <submittedName>
        <fullName evidence="2">Signal peptidase I</fullName>
    </submittedName>
</protein>
<feature type="transmembrane region" description="Helical" evidence="1">
    <location>
        <begin position="20"/>
        <end position="40"/>
    </location>
</feature>
<feature type="transmembrane region" description="Helical" evidence="1">
    <location>
        <begin position="68"/>
        <end position="89"/>
    </location>
</feature>
<accession>A0A413RNM0</accession>
<comment type="caution">
    <text evidence="2">The sequence shown here is derived from an EMBL/GenBank/DDBJ whole genome shotgun (WGS) entry which is preliminary data.</text>
</comment>